<evidence type="ECO:0000313" key="2">
    <source>
        <dbReference type="EMBL" id="KAH8032252.1"/>
    </source>
</evidence>
<comment type="caution">
    <text evidence="2">The sequence shown here is derived from an EMBL/GenBank/DDBJ whole genome shotgun (WGS) entry which is preliminary data.</text>
</comment>
<proteinExistence type="predicted"/>
<reference evidence="2" key="2">
    <citation type="submission" date="2021-09" db="EMBL/GenBank/DDBJ databases">
        <authorList>
            <person name="Jia N."/>
            <person name="Wang J."/>
            <person name="Shi W."/>
            <person name="Du L."/>
            <person name="Sun Y."/>
            <person name="Zhan W."/>
            <person name="Jiang J."/>
            <person name="Wang Q."/>
            <person name="Zhang B."/>
            <person name="Ji P."/>
            <person name="Sakyi L.B."/>
            <person name="Cui X."/>
            <person name="Yuan T."/>
            <person name="Jiang B."/>
            <person name="Yang W."/>
            <person name="Lam T.T.-Y."/>
            <person name="Chang Q."/>
            <person name="Ding S."/>
            <person name="Wang X."/>
            <person name="Zhu J."/>
            <person name="Ruan X."/>
            <person name="Zhao L."/>
            <person name="Wei J."/>
            <person name="Que T."/>
            <person name="Du C."/>
            <person name="Cheng J."/>
            <person name="Dai P."/>
            <person name="Han X."/>
            <person name="Huang E."/>
            <person name="Gao Y."/>
            <person name="Liu J."/>
            <person name="Shao H."/>
            <person name="Ye R."/>
            <person name="Li L."/>
            <person name="Wei W."/>
            <person name="Wang X."/>
            <person name="Wang C."/>
            <person name="Huo Q."/>
            <person name="Li W."/>
            <person name="Guo W."/>
            <person name="Chen H."/>
            <person name="Chen S."/>
            <person name="Zhou L."/>
            <person name="Zhou L."/>
            <person name="Ni X."/>
            <person name="Tian J."/>
            <person name="Zhou Y."/>
            <person name="Sheng Y."/>
            <person name="Liu T."/>
            <person name="Pan Y."/>
            <person name="Xia L."/>
            <person name="Li J."/>
            <person name="Zhao F."/>
            <person name="Cao W."/>
        </authorList>
    </citation>
    <scope>NUCLEOTIDE SEQUENCE</scope>
    <source>
        <strain evidence="2">Rmic-2018</strain>
        <tissue evidence="2">Larvae</tissue>
    </source>
</reference>
<feature type="compositionally biased region" description="Basic residues" evidence="1">
    <location>
        <begin position="62"/>
        <end position="79"/>
    </location>
</feature>
<evidence type="ECO:0000313" key="3">
    <source>
        <dbReference type="Proteomes" id="UP000821866"/>
    </source>
</evidence>
<sequence>MGKKVGSPLAKPYQVSSQRAGASQGHPQHGYPADDPPYQGQLRRLLEASTKSLSGVLAQTRHPPRSPQKRRKALPKRLAPKKEEALEVPTVPPTTTSACPACVVLPPPINGYCQQFALVKVGQQFNSLLSTSQASKSSYGAPVPHAFYFQDVPDNELRPEAERFVRDVWPE</sequence>
<dbReference type="AlphaFoldDB" id="A0A9J6ED28"/>
<dbReference type="Proteomes" id="UP000821866">
    <property type="component" value="Chromosome 3"/>
</dbReference>
<feature type="region of interest" description="Disordered" evidence="1">
    <location>
        <begin position="1"/>
        <end position="92"/>
    </location>
</feature>
<name>A0A9J6ED28_RHIMP</name>
<dbReference type="EMBL" id="JABSTU010000005">
    <property type="protein sequence ID" value="KAH8032252.1"/>
    <property type="molecule type" value="Genomic_DNA"/>
</dbReference>
<organism evidence="2 3">
    <name type="scientific">Rhipicephalus microplus</name>
    <name type="common">Cattle tick</name>
    <name type="synonym">Boophilus microplus</name>
    <dbReference type="NCBI Taxonomy" id="6941"/>
    <lineage>
        <taxon>Eukaryota</taxon>
        <taxon>Metazoa</taxon>
        <taxon>Ecdysozoa</taxon>
        <taxon>Arthropoda</taxon>
        <taxon>Chelicerata</taxon>
        <taxon>Arachnida</taxon>
        <taxon>Acari</taxon>
        <taxon>Parasitiformes</taxon>
        <taxon>Ixodida</taxon>
        <taxon>Ixodoidea</taxon>
        <taxon>Ixodidae</taxon>
        <taxon>Rhipicephalinae</taxon>
        <taxon>Rhipicephalus</taxon>
        <taxon>Boophilus</taxon>
    </lineage>
</organism>
<keyword evidence="3" id="KW-1185">Reference proteome</keyword>
<reference evidence="2" key="1">
    <citation type="journal article" date="2020" name="Cell">
        <title>Large-Scale Comparative Analyses of Tick Genomes Elucidate Their Genetic Diversity and Vector Capacities.</title>
        <authorList>
            <consortium name="Tick Genome and Microbiome Consortium (TIGMIC)"/>
            <person name="Jia N."/>
            <person name="Wang J."/>
            <person name="Shi W."/>
            <person name="Du L."/>
            <person name="Sun Y."/>
            <person name="Zhan W."/>
            <person name="Jiang J.F."/>
            <person name="Wang Q."/>
            <person name="Zhang B."/>
            <person name="Ji P."/>
            <person name="Bell-Sakyi L."/>
            <person name="Cui X.M."/>
            <person name="Yuan T.T."/>
            <person name="Jiang B.G."/>
            <person name="Yang W.F."/>
            <person name="Lam T.T."/>
            <person name="Chang Q.C."/>
            <person name="Ding S.J."/>
            <person name="Wang X.J."/>
            <person name="Zhu J.G."/>
            <person name="Ruan X.D."/>
            <person name="Zhao L."/>
            <person name="Wei J.T."/>
            <person name="Ye R.Z."/>
            <person name="Que T.C."/>
            <person name="Du C.H."/>
            <person name="Zhou Y.H."/>
            <person name="Cheng J.X."/>
            <person name="Dai P.F."/>
            <person name="Guo W.B."/>
            <person name="Han X.H."/>
            <person name="Huang E.J."/>
            <person name="Li L.F."/>
            <person name="Wei W."/>
            <person name="Gao Y.C."/>
            <person name="Liu J.Z."/>
            <person name="Shao H.Z."/>
            <person name="Wang X."/>
            <person name="Wang C.C."/>
            <person name="Yang T.C."/>
            <person name="Huo Q.B."/>
            <person name="Li W."/>
            <person name="Chen H.Y."/>
            <person name="Chen S.E."/>
            <person name="Zhou L.G."/>
            <person name="Ni X.B."/>
            <person name="Tian J.H."/>
            <person name="Sheng Y."/>
            <person name="Liu T."/>
            <person name="Pan Y.S."/>
            <person name="Xia L.Y."/>
            <person name="Li J."/>
            <person name="Zhao F."/>
            <person name="Cao W.C."/>
        </authorList>
    </citation>
    <scope>NUCLEOTIDE SEQUENCE</scope>
    <source>
        <strain evidence="2">Rmic-2018</strain>
    </source>
</reference>
<accession>A0A9J6ED28</accession>
<evidence type="ECO:0000256" key="1">
    <source>
        <dbReference type="SAM" id="MobiDB-lite"/>
    </source>
</evidence>
<protein>
    <submittedName>
        <fullName evidence="2">Uncharacterized protein</fullName>
    </submittedName>
</protein>
<gene>
    <name evidence="2" type="ORF">HPB51_024029</name>
</gene>